<dbReference type="AlphaFoldDB" id="M4W056"/>
<organism evidence="3 4">
    <name type="scientific">Micavibrio aeruginosavorus EPB</name>
    <dbReference type="NCBI Taxonomy" id="349215"/>
    <lineage>
        <taxon>Bacteria</taxon>
        <taxon>Pseudomonadati</taxon>
        <taxon>Bdellovibrionota</taxon>
        <taxon>Bdellovibrionia</taxon>
        <taxon>Bdellovibrionales</taxon>
        <taxon>Pseudobdellovibrionaceae</taxon>
        <taxon>Micavibrio</taxon>
    </lineage>
</organism>
<feature type="transmembrane region" description="Helical" evidence="1">
    <location>
        <begin position="220"/>
        <end position="243"/>
    </location>
</feature>
<dbReference type="STRING" id="349215.A11S_2029"/>
<feature type="transmembrane region" description="Helical" evidence="1">
    <location>
        <begin position="110"/>
        <end position="131"/>
    </location>
</feature>
<dbReference type="PANTHER" id="PTHR23028:SF53">
    <property type="entry name" value="ACYL_TRANSF_3 DOMAIN-CONTAINING PROTEIN"/>
    <property type="match status" value="1"/>
</dbReference>
<evidence type="ECO:0000313" key="4">
    <source>
        <dbReference type="Proteomes" id="UP000011932"/>
    </source>
</evidence>
<name>M4W056_9BACT</name>
<protein>
    <submittedName>
        <fullName evidence="3">Acyltransferase 3</fullName>
    </submittedName>
</protein>
<evidence type="ECO:0000313" key="3">
    <source>
        <dbReference type="EMBL" id="AGH98829.1"/>
    </source>
</evidence>
<feature type="transmembrane region" description="Helical" evidence="1">
    <location>
        <begin position="69"/>
        <end position="89"/>
    </location>
</feature>
<gene>
    <name evidence="3" type="ORF">A11S_2029</name>
</gene>
<reference evidence="3 4" key="1">
    <citation type="journal article" date="2013" name="ISME J.">
        <title>By their genes ye shall know them: genomic signatures of predatory bacteria.</title>
        <authorList>
            <person name="Pasternak Z."/>
            <person name="Pietrokovski S."/>
            <person name="Rotem O."/>
            <person name="Gophna U."/>
            <person name="Lurie-Weinberger M.N."/>
            <person name="Jurkevitch E."/>
        </authorList>
    </citation>
    <scope>NUCLEOTIDE SEQUENCE [LARGE SCALE GENOMIC DNA]</scope>
    <source>
        <strain evidence="3">EPB</strain>
    </source>
</reference>
<dbReference type="GO" id="GO:0016020">
    <property type="term" value="C:membrane"/>
    <property type="evidence" value="ECO:0007669"/>
    <property type="project" value="TreeGrafter"/>
</dbReference>
<feature type="domain" description="Acyltransferase 3" evidence="2">
    <location>
        <begin position="36"/>
        <end position="372"/>
    </location>
</feature>
<evidence type="ECO:0000259" key="2">
    <source>
        <dbReference type="Pfam" id="PF01757"/>
    </source>
</evidence>
<dbReference type="Pfam" id="PF01757">
    <property type="entry name" value="Acyl_transf_3"/>
    <property type="match status" value="1"/>
</dbReference>
<evidence type="ECO:0000256" key="1">
    <source>
        <dbReference type="SAM" id="Phobius"/>
    </source>
</evidence>
<dbReference type="PANTHER" id="PTHR23028">
    <property type="entry name" value="ACETYLTRANSFERASE"/>
    <property type="match status" value="1"/>
</dbReference>
<keyword evidence="3" id="KW-0012">Acyltransferase</keyword>
<feature type="transmembrane region" description="Helical" evidence="1">
    <location>
        <begin position="250"/>
        <end position="271"/>
    </location>
</feature>
<dbReference type="EMBL" id="CP003538">
    <property type="protein sequence ID" value="AGH98829.1"/>
    <property type="molecule type" value="Genomic_DNA"/>
</dbReference>
<dbReference type="GO" id="GO:0000271">
    <property type="term" value="P:polysaccharide biosynthetic process"/>
    <property type="evidence" value="ECO:0007669"/>
    <property type="project" value="TreeGrafter"/>
</dbReference>
<keyword evidence="3" id="KW-0808">Transferase</keyword>
<keyword evidence="1" id="KW-0472">Membrane</keyword>
<keyword evidence="1" id="KW-0812">Transmembrane</keyword>
<dbReference type="Proteomes" id="UP000011932">
    <property type="component" value="Chromosome"/>
</dbReference>
<dbReference type="InterPro" id="IPR050879">
    <property type="entry name" value="Acyltransferase_3"/>
</dbReference>
<keyword evidence="1" id="KW-1133">Transmembrane helix</keyword>
<feature type="transmembrane region" description="Helical" evidence="1">
    <location>
        <begin position="166"/>
        <end position="185"/>
    </location>
</feature>
<proteinExistence type="predicted"/>
<dbReference type="GO" id="GO:0016747">
    <property type="term" value="F:acyltransferase activity, transferring groups other than amino-acyl groups"/>
    <property type="evidence" value="ECO:0007669"/>
    <property type="project" value="InterPro"/>
</dbReference>
<feature type="transmembrane region" description="Helical" evidence="1">
    <location>
        <begin position="197"/>
        <end position="214"/>
    </location>
</feature>
<dbReference type="KEGG" id="man:A11S_2029"/>
<feature type="transmembrane region" description="Helical" evidence="1">
    <location>
        <begin position="351"/>
        <end position="371"/>
    </location>
</feature>
<dbReference type="InterPro" id="IPR002656">
    <property type="entry name" value="Acyl_transf_3_dom"/>
</dbReference>
<accession>M4W056</accession>
<sequence>MAFFLVIFGAGLWGGFMYHGGMTSAPAYPKDLPILTSLRFFAAMVVVIHHFRYFAPFDLLAYTGFLHEGYLAVDFFFILSGFILTHVYAPQWQAGKMRAGDFIARRFARIYPLHFVTLLFMVGVALTPFRFGPVGPWPGEFPFLSLLNNFLMIQSWGMDGGLTFNVPSWSIAAEWFAYLCFPWLLPLMMGLRPGRALLVVAGLYAYVWLMSFSMDPTRPFTTYSFDCSILRVMPDFILGIALYRWSATRPVLGAAGVQLFAAACLAIALMHVRTPDIILIPIFCWMIRLGADMSRMPQDATGQRPATWLARSFPVWLGDISYALYMVHYPVMVVVLLVAHAVLSEEMYAKFFPLLAMAVVLASVAFSALLYRILEVPARRSVYTLLMTRTPLRRAPDHSK</sequence>
<feature type="transmembrane region" description="Helical" evidence="1">
    <location>
        <begin position="315"/>
        <end position="339"/>
    </location>
</feature>
<dbReference type="HOGENOM" id="CLU_005679_2_1_5"/>